<dbReference type="OrthoDB" id="938716at2"/>
<evidence type="ECO:0000313" key="3">
    <source>
        <dbReference type="Proteomes" id="UP000007435"/>
    </source>
</evidence>
<dbReference type="STRING" id="649349.Lbys_1640"/>
<accession>E4RYV1</accession>
<dbReference type="Proteomes" id="UP000007435">
    <property type="component" value="Chromosome"/>
</dbReference>
<dbReference type="EMBL" id="CP002305">
    <property type="protein sequence ID" value="ADQ17348.1"/>
    <property type="molecule type" value="Genomic_DNA"/>
</dbReference>
<sequence>MKKLLLLFALFSFQSTAQKPIVFKEVWVWEYTDEDGQKQEMAIYHLPSKNYWLFTPESYGSSGEMISYILAKPNGEYTFAFQNEHRKKLDLQTVKLNFLAPKPLPPIGQKTKTFGDTFLGFPLITGKEHKGPGGSTIYLAPTKSSLLPILYFNSLEGDAKIPVHFPVTLPGNIIPLEEVENGQVKYTFKFKSNTEYWVYQY</sequence>
<feature type="signal peptide" evidence="1">
    <location>
        <begin position="1"/>
        <end position="17"/>
    </location>
</feature>
<gene>
    <name evidence="2" type="ordered locus">Lbys_1640</name>
</gene>
<dbReference type="AlphaFoldDB" id="E4RYV1"/>
<reference key="1">
    <citation type="submission" date="2010-11" db="EMBL/GenBank/DDBJ databases">
        <title>The complete genome of Leadbetterella byssophila DSM 17132.</title>
        <authorList>
            <consortium name="US DOE Joint Genome Institute (JGI-PGF)"/>
            <person name="Lucas S."/>
            <person name="Copeland A."/>
            <person name="Lapidus A."/>
            <person name="Glavina del Rio T."/>
            <person name="Dalin E."/>
            <person name="Tice H."/>
            <person name="Bruce D."/>
            <person name="Goodwin L."/>
            <person name="Pitluck S."/>
            <person name="Kyrpides N."/>
            <person name="Mavromatis K."/>
            <person name="Ivanova N."/>
            <person name="Teshima H."/>
            <person name="Brettin T."/>
            <person name="Detter J.C."/>
            <person name="Han C."/>
            <person name="Tapia R."/>
            <person name="Land M."/>
            <person name="Hauser L."/>
            <person name="Markowitz V."/>
            <person name="Cheng J.-F."/>
            <person name="Hugenholtz P."/>
            <person name="Woyke T."/>
            <person name="Wu D."/>
            <person name="Tindall B."/>
            <person name="Pomrenke H.G."/>
            <person name="Brambilla E."/>
            <person name="Klenk H.-P."/>
            <person name="Eisen J.A."/>
        </authorList>
    </citation>
    <scope>NUCLEOTIDE SEQUENCE [LARGE SCALE GENOMIC DNA]</scope>
    <source>
        <strain>DSM 17132</strain>
    </source>
</reference>
<proteinExistence type="predicted"/>
<name>E4RYV1_LEAB4</name>
<dbReference type="RefSeq" id="WP_013408397.1">
    <property type="nucleotide sequence ID" value="NC_014655.1"/>
</dbReference>
<evidence type="ECO:0000256" key="1">
    <source>
        <dbReference type="SAM" id="SignalP"/>
    </source>
</evidence>
<feature type="chain" id="PRO_5003187039" evidence="1">
    <location>
        <begin position="18"/>
        <end position="201"/>
    </location>
</feature>
<evidence type="ECO:0000313" key="2">
    <source>
        <dbReference type="EMBL" id="ADQ17348.1"/>
    </source>
</evidence>
<keyword evidence="1" id="KW-0732">Signal</keyword>
<dbReference type="HOGENOM" id="CLU_1358985_0_0_10"/>
<protein>
    <submittedName>
        <fullName evidence="2">Uncharacterized protein</fullName>
    </submittedName>
</protein>
<reference evidence="2 3" key="2">
    <citation type="journal article" date="2011" name="Stand. Genomic Sci.">
        <title>Complete genome sequence of Leadbetterella byssophila type strain (4M15).</title>
        <authorList>
            <person name="Abt B."/>
            <person name="Teshima H."/>
            <person name="Lucas S."/>
            <person name="Lapidus A."/>
            <person name="Del Rio T.G."/>
            <person name="Nolan M."/>
            <person name="Tice H."/>
            <person name="Cheng J.F."/>
            <person name="Pitluck S."/>
            <person name="Liolios K."/>
            <person name="Pagani I."/>
            <person name="Ivanova N."/>
            <person name="Mavromatis K."/>
            <person name="Pati A."/>
            <person name="Tapia R."/>
            <person name="Han C."/>
            <person name="Goodwin L."/>
            <person name="Chen A."/>
            <person name="Palaniappan K."/>
            <person name="Land M."/>
            <person name="Hauser L."/>
            <person name="Chang Y.J."/>
            <person name="Jeffries C.D."/>
            <person name="Rohde M."/>
            <person name="Goker M."/>
            <person name="Tindall B.J."/>
            <person name="Detter J.C."/>
            <person name="Woyke T."/>
            <person name="Bristow J."/>
            <person name="Eisen J.A."/>
            <person name="Markowitz V."/>
            <person name="Hugenholtz P."/>
            <person name="Klenk H.P."/>
            <person name="Kyrpides N.C."/>
        </authorList>
    </citation>
    <scope>NUCLEOTIDE SEQUENCE [LARGE SCALE GENOMIC DNA]</scope>
    <source>
        <strain evidence="3">DSM 17132 / JCM 16389 / KACC 11308 / NBRC 106382 / 4M15</strain>
    </source>
</reference>
<dbReference type="KEGG" id="lby:Lbys_1640"/>
<organism evidence="2 3">
    <name type="scientific">Leadbetterella byssophila (strain DSM 17132 / JCM 16389 / KACC 11308 / NBRC 106382 / 4M15)</name>
    <dbReference type="NCBI Taxonomy" id="649349"/>
    <lineage>
        <taxon>Bacteria</taxon>
        <taxon>Pseudomonadati</taxon>
        <taxon>Bacteroidota</taxon>
        <taxon>Cytophagia</taxon>
        <taxon>Cytophagales</taxon>
        <taxon>Leadbetterellaceae</taxon>
        <taxon>Leadbetterella</taxon>
    </lineage>
</organism>
<keyword evidence="3" id="KW-1185">Reference proteome</keyword>